<feature type="transmembrane region" description="Helical" evidence="1">
    <location>
        <begin position="398"/>
        <end position="419"/>
    </location>
</feature>
<name>A0A0G0IPI4_9BACT</name>
<accession>A0A0G0IPI4</accession>
<keyword evidence="1" id="KW-1133">Transmembrane helix</keyword>
<dbReference type="Proteomes" id="UP000034096">
    <property type="component" value="Unassembled WGS sequence"/>
</dbReference>
<feature type="transmembrane region" description="Helical" evidence="1">
    <location>
        <begin position="199"/>
        <end position="221"/>
    </location>
</feature>
<dbReference type="EMBL" id="LBUE01000005">
    <property type="protein sequence ID" value="KKQ56597.1"/>
    <property type="molecule type" value="Genomic_DNA"/>
</dbReference>
<feature type="transmembrane region" description="Helical" evidence="1">
    <location>
        <begin position="302"/>
        <end position="323"/>
    </location>
</feature>
<proteinExistence type="predicted"/>
<comment type="caution">
    <text evidence="2">The sequence shown here is derived from an EMBL/GenBank/DDBJ whole genome shotgun (WGS) entry which is preliminary data.</text>
</comment>
<organism evidence="2 3">
    <name type="scientific">Candidatus Woesebacteria bacterium GW2011_GWC1_38_13</name>
    <dbReference type="NCBI Taxonomy" id="1618583"/>
    <lineage>
        <taxon>Bacteria</taxon>
        <taxon>Candidatus Woeseibacteriota</taxon>
    </lineage>
</organism>
<evidence type="ECO:0000313" key="2">
    <source>
        <dbReference type="EMBL" id="KKQ56597.1"/>
    </source>
</evidence>
<feature type="transmembrane region" description="Helical" evidence="1">
    <location>
        <begin position="365"/>
        <end position="386"/>
    </location>
</feature>
<evidence type="ECO:0000256" key="1">
    <source>
        <dbReference type="SAM" id="Phobius"/>
    </source>
</evidence>
<keyword evidence="1" id="KW-0812">Transmembrane</keyword>
<sequence length="592" mass="64564">METFSLLIAYSFPFYAIIIVSMNKFRKLVLSFLSFLILFTSSMTTFSAPKTLAQDTFPWYDQSFPQWYKKVYDRQTSPPQEIFGERYTAAQVQWVIYSLAAFPIRVGGQALTCILGGGSTDSCIAANPYITYNTSPEPYAYQGVFATLFSPDRPLSGVNYARSKLASLHIIPQAEAQSQGFGFSALNPIQNIWRICRDIMYGFFVIIIIIFAFMIMFRVKLNPQTVVSIQSSIPKIVITMILVTFSYAIAGLMIDLTYVVIGIVALIFSSFGFINVGTGTWGKIFELITSGPGLNDGSPGGILGWIMGYWWNFTLAFFGSVITMFGSDLWGGGIVGVVIGIFLVIGVFLWLIVTTVKVFILLIKTYLSVLISIIFSPFLIGFGAILPTGGFGLWLKSLASNLLVYPVSGALILLCVLFLSGTTQGVRTSIENWIEVGPGAVTDIFNPASVGEFWYPPMTLGTQSGDWDPLPILWTFASLGILAMLPNTANMIKSLMAGKGVEGPDLLGKGAALAGGLAMGASFGKGLWERNVLTPIAYTSARRAESGGGRISRVIGSWGARQGYIETPSPTQIRKKGVWYNRQPPNNPPAKP</sequence>
<evidence type="ECO:0000313" key="3">
    <source>
        <dbReference type="Proteomes" id="UP000034096"/>
    </source>
</evidence>
<feature type="transmembrane region" description="Helical" evidence="1">
    <location>
        <begin position="329"/>
        <end position="353"/>
    </location>
</feature>
<protein>
    <submittedName>
        <fullName evidence="2">Uncharacterized protein</fullName>
    </submittedName>
</protein>
<feature type="transmembrane region" description="Helical" evidence="1">
    <location>
        <begin position="260"/>
        <end position="281"/>
    </location>
</feature>
<dbReference type="AlphaFoldDB" id="A0A0G0IPI4"/>
<reference evidence="2 3" key="1">
    <citation type="journal article" date="2015" name="Nature">
        <title>rRNA introns, odd ribosomes, and small enigmatic genomes across a large radiation of phyla.</title>
        <authorList>
            <person name="Brown C.T."/>
            <person name="Hug L.A."/>
            <person name="Thomas B.C."/>
            <person name="Sharon I."/>
            <person name="Castelle C.J."/>
            <person name="Singh A."/>
            <person name="Wilkins M.J."/>
            <person name="Williams K.H."/>
            <person name="Banfield J.F."/>
        </authorList>
    </citation>
    <scope>NUCLEOTIDE SEQUENCE [LARGE SCALE GENOMIC DNA]</scope>
</reference>
<gene>
    <name evidence="2" type="ORF">US75_C0005G0022</name>
</gene>
<dbReference type="STRING" id="1618583.US75_C0005G0022"/>
<keyword evidence="1" id="KW-0472">Membrane</keyword>
<feature type="transmembrane region" description="Helical" evidence="1">
    <location>
        <begin position="233"/>
        <end position="254"/>
    </location>
</feature>